<dbReference type="Proteomes" id="UP000575469">
    <property type="component" value="Unassembled WGS sequence"/>
</dbReference>
<evidence type="ECO:0000259" key="15">
    <source>
        <dbReference type="Pfam" id="PF13018"/>
    </source>
</evidence>
<name>A0A848P835_9RALS</name>
<proteinExistence type="inferred from homology"/>
<dbReference type="InterPro" id="IPR024973">
    <property type="entry name" value="ESPR"/>
</dbReference>
<accession>A0A848P835</accession>
<feature type="domain" description="Trimeric autotransporter adhesin YadA-like stalk" evidence="14">
    <location>
        <begin position="1162"/>
        <end position="1193"/>
    </location>
</feature>
<sequence>MNKTYRTIFNTATGTWVAAQETAKGRKKSGGQRALARGAAVLAAVTLGLSATQSFAYVAGTGAQQGNANNTVIGDNADGSAAGCNGAYLPGSACSTIIGNSASSTAGATTVIGDHASTTGANATAIGAYANAARWSQAIGAGAAATGGWATAIGQSAQATAANTTAIGTNSTALGDGATALGSAAHATQQSSFAMGQNANAIAQGAMALGASVTSAGVNAVALGMGAKTTADDSVALGSASVADRANTISVGAKANERQVVNMAAGVADTDAVNVAQLKPVVAGLGGGASVDPNTGVVTSPIYKVQGGTQDNVGDALDALNDGVNDRIAYDKDGDGSTNYNSVTLGNGLATGPVALHNVAPGVLDTDAVNMSQLNATNAQVTQNTTDITNLKAQSNPLIQVKGTTAASATGANTIAIGNGAQANVAGTADGNIAIGSNAKNQNTGAGAIVMGRNATIQGTGGNPAATGAASIAMGDGANVYGNNAIAIGAGSAVTHSNSIAIGTNAKFGANSNGVILGTNSSVAGNGIAIGGTASITAAGNGVALGNSSTVSAANAVALGNNAVANRANTVSVGSATLQSQVVNVKAGTQDTDAVVVSQLKPAIAALGGGASFDATTGAVTGPTYNVQGGTQTDVGTALDAIDTGLTKAQGDITTINNDVTQLGDNITKLGDQINSGQIGLVQQTAPGADLTVGAGTNGTRVNFADNKGNTRTLTNVSSGTADTDAVNVKQLRTELANTSAADTAYFKADGWSSKADAAKVAAGSYGVAIGANASATGENSVALGADSVANRDNVVSVGWGTAGNGSRQIINVANGNENADAVNVQQLKPVIAGLGGGAKIDANTGVVTGPTYKVQGGTQNDVGTALDALDTGLTTAQGDIVHLDGRVTNSETNITKLQQQLGDGSVGLVQQDATTRNITVAAGTDGGVVDFTGTAGARQLTGVADGKLADTSTDAVNGSQLYATNQQVAKNTGDITTINTAVINLDGRVTTNTTDITNLQKQIGDGSVGLVQQDATTRNITVAAGTNGAVVDFTGTAGARKLTGVANGTNDHDAVNVSQLKQSGLVDNNGNALAAVTYDVNADGTTNYGSVTLGGQNAAGPVQLHNVADGTAETDAVNLRQLKQAGLVDNSGNTLDAVTYDAGSNRTQVTFGNAGAPVLLSNVQAGMANTDAANVGQLRGLASGLGGGAGIGADGAYIAPSYTFNDVTYNNVGDALSGLATQIGQTGDRVTVVEKVVSTGESNAHVATSGDQANAASATGANAAAIGAGASASNSNSVALGAGSTTDRDNTISVGSAGSERAITNVANAVMDTDAVNKRSMDTAVAGAKSYTDQQIGMVQQALGDVSRKAYSGIAGATALTMIPDVDQGKTIAVGVGVGSYQGYAASAIGVSARLSDRIKVKMGASVSGAGTTYGAGASYQW</sequence>
<dbReference type="GO" id="GO:0009986">
    <property type="term" value="C:cell surface"/>
    <property type="evidence" value="ECO:0007669"/>
    <property type="project" value="UniProtKB-SubCell"/>
</dbReference>
<comment type="subcellular location">
    <subcellularLocation>
        <location evidence="2">Cell outer membrane</location>
    </subcellularLocation>
    <subcellularLocation>
        <location evidence="1">Cell surface</location>
    </subcellularLocation>
</comment>
<gene>
    <name evidence="16" type="ORF">HGR00_25885</name>
</gene>
<evidence type="ECO:0000256" key="1">
    <source>
        <dbReference type="ARBA" id="ARBA00004241"/>
    </source>
</evidence>
<dbReference type="InterPro" id="IPR008635">
    <property type="entry name" value="Coiled_stalk_dom"/>
</dbReference>
<feature type="domain" description="Trimeric autotransporter adhesin YadA-like C-terminal membrane anchor" evidence="12">
    <location>
        <begin position="1365"/>
        <end position="1423"/>
    </location>
</feature>
<feature type="domain" description="Trimeric autotransporter adhesin YadA-like head" evidence="13">
    <location>
        <begin position="173"/>
        <end position="199"/>
    </location>
</feature>
<keyword evidence="6 11" id="KW-0812">Transmembrane</keyword>
<dbReference type="EMBL" id="JABBZM010000032">
    <property type="protein sequence ID" value="NMV41353.1"/>
    <property type="molecule type" value="Genomic_DNA"/>
</dbReference>
<keyword evidence="8" id="KW-0653">Protein transport</keyword>
<dbReference type="Gene3D" id="3.30.1300.30">
    <property type="entry name" value="GSPII I/J protein-like"/>
    <property type="match status" value="1"/>
</dbReference>
<feature type="domain" description="Trimeric autotransporter adhesin YadA-like head" evidence="13">
    <location>
        <begin position="541"/>
        <end position="563"/>
    </location>
</feature>
<keyword evidence="10" id="KW-0998">Cell outer membrane</keyword>
<dbReference type="Gene3D" id="6.10.250.2040">
    <property type="match status" value="2"/>
</dbReference>
<evidence type="ECO:0000256" key="3">
    <source>
        <dbReference type="ARBA" id="ARBA00005848"/>
    </source>
</evidence>
<evidence type="ECO:0000256" key="7">
    <source>
        <dbReference type="ARBA" id="ARBA00022729"/>
    </source>
</evidence>
<feature type="domain" description="Trimeric autotransporter adhesin YadA-like head" evidence="13">
    <location>
        <begin position="1259"/>
        <end position="1285"/>
    </location>
</feature>
<comment type="caution">
    <text evidence="16">The sequence shown here is derived from an EMBL/GenBank/DDBJ whole genome shotgun (WGS) entry which is preliminary data.</text>
</comment>
<feature type="domain" description="Trimeric autotransporter adhesin YadA-like stalk" evidence="14">
    <location>
        <begin position="259"/>
        <end position="289"/>
    </location>
</feature>
<keyword evidence="5" id="KW-1134">Transmembrane beta strand</keyword>
<feature type="domain" description="Trimeric autotransporter adhesin YadA-like stalk" evidence="14">
    <location>
        <begin position="1042"/>
        <end position="1077"/>
    </location>
</feature>
<dbReference type="GO" id="GO:0015031">
    <property type="term" value="P:protein transport"/>
    <property type="evidence" value="ECO:0007669"/>
    <property type="project" value="UniProtKB-KW"/>
</dbReference>
<dbReference type="Pfam" id="PF05658">
    <property type="entry name" value="YadA_head"/>
    <property type="match status" value="7"/>
</dbReference>
<feature type="transmembrane region" description="Helical" evidence="11">
    <location>
        <begin position="34"/>
        <end position="59"/>
    </location>
</feature>
<dbReference type="SUPFAM" id="SSF54523">
    <property type="entry name" value="Pili subunits"/>
    <property type="match status" value="1"/>
</dbReference>
<dbReference type="InterPro" id="IPR011049">
    <property type="entry name" value="Serralysin-like_metalloprot_C"/>
</dbReference>
<dbReference type="GO" id="GO:0009279">
    <property type="term" value="C:cell outer membrane"/>
    <property type="evidence" value="ECO:0007669"/>
    <property type="project" value="UniProtKB-SubCell"/>
</dbReference>
<feature type="domain" description="Trimeric autotransporter adhesin YadA-like head" evidence="13">
    <location>
        <begin position="230"/>
        <end position="255"/>
    </location>
</feature>
<evidence type="ECO:0000313" key="16">
    <source>
        <dbReference type="EMBL" id="NMV41353.1"/>
    </source>
</evidence>
<feature type="domain" description="Trimeric autotransporter adhesin YadA-like head" evidence="13">
    <location>
        <begin position="146"/>
        <end position="171"/>
    </location>
</feature>
<evidence type="ECO:0008006" key="18">
    <source>
        <dbReference type="Google" id="ProtNLM"/>
    </source>
</evidence>
<feature type="domain" description="Trimeric autotransporter adhesin YadA-like stalk" evidence="14">
    <location>
        <begin position="357"/>
        <end position="396"/>
    </location>
</feature>
<dbReference type="InterPro" id="IPR005594">
    <property type="entry name" value="YadA_C"/>
</dbReference>
<keyword evidence="7" id="KW-0732">Signal</keyword>
<dbReference type="Gene3D" id="1.20.5.170">
    <property type="match status" value="3"/>
</dbReference>
<dbReference type="InterPro" id="IPR045584">
    <property type="entry name" value="Pilin-like"/>
</dbReference>
<evidence type="ECO:0000259" key="12">
    <source>
        <dbReference type="Pfam" id="PF03895"/>
    </source>
</evidence>
<feature type="domain" description="Trimeric autotransporter adhesin YadA-like stalk" evidence="14">
    <location>
        <begin position="940"/>
        <end position="982"/>
    </location>
</feature>
<feature type="domain" description="ESPR" evidence="15">
    <location>
        <begin position="1"/>
        <end position="47"/>
    </location>
</feature>
<keyword evidence="4" id="KW-0813">Transport</keyword>
<organism evidence="16 17">
    <name type="scientific">Ralstonia insidiosa</name>
    <dbReference type="NCBI Taxonomy" id="190721"/>
    <lineage>
        <taxon>Bacteria</taxon>
        <taxon>Pseudomonadati</taxon>
        <taxon>Pseudomonadota</taxon>
        <taxon>Betaproteobacteria</taxon>
        <taxon>Burkholderiales</taxon>
        <taxon>Burkholderiaceae</taxon>
        <taxon>Ralstonia</taxon>
    </lineage>
</organism>
<dbReference type="Pfam" id="PF05662">
    <property type="entry name" value="YadA_stalk"/>
    <property type="match status" value="10"/>
</dbReference>
<reference evidence="16 17" key="1">
    <citation type="submission" date="2020-04" db="EMBL/GenBank/DDBJ databases">
        <title>Ralstonia insidiosa genome sequencing and assembly.</title>
        <authorList>
            <person name="Martins R.C.R."/>
            <person name="Perdigao-Neto L.V."/>
            <person name="Levin A.S.S."/>
            <person name="Costa S.F."/>
        </authorList>
    </citation>
    <scope>NUCLEOTIDE SEQUENCE [LARGE SCALE GENOMIC DNA]</scope>
    <source>
        <strain evidence="16 17">5047</strain>
    </source>
</reference>
<feature type="domain" description="Trimeric autotransporter adhesin YadA-like stalk" evidence="14">
    <location>
        <begin position="581"/>
        <end position="617"/>
    </location>
</feature>
<feature type="domain" description="Trimeric autotransporter adhesin YadA-like head" evidence="13">
    <location>
        <begin position="776"/>
        <end position="801"/>
    </location>
</feature>
<evidence type="ECO:0000256" key="2">
    <source>
        <dbReference type="ARBA" id="ARBA00004442"/>
    </source>
</evidence>
<dbReference type="Gene3D" id="1.20.5.2280">
    <property type="match status" value="1"/>
</dbReference>
<protein>
    <recommendedName>
        <fullName evidence="18">Adhesin</fullName>
    </recommendedName>
</protein>
<dbReference type="RefSeq" id="WP_169341598.1">
    <property type="nucleotide sequence ID" value="NZ_JABBZM010000032.1"/>
</dbReference>
<evidence type="ECO:0000256" key="11">
    <source>
        <dbReference type="SAM" id="Phobius"/>
    </source>
</evidence>
<evidence type="ECO:0000256" key="8">
    <source>
        <dbReference type="ARBA" id="ARBA00022927"/>
    </source>
</evidence>
<comment type="similarity">
    <text evidence="3">Belongs to the autotransporter-2 (AT-2) (TC 1.B.40) family.</text>
</comment>
<dbReference type="Gene3D" id="2.60.40.4050">
    <property type="match status" value="2"/>
</dbReference>
<evidence type="ECO:0000256" key="5">
    <source>
        <dbReference type="ARBA" id="ARBA00022452"/>
    </source>
</evidence>
<evidence type="ECO:0000256" key="10">
    <source>
        <dbReference type="ARBA" id="ARBA00023237"/>
    </source>
</evidence>
<evidence type="ECO:0000259" key="14">
    <source>
        <dbReference type="Pfam" id="PF05662"/>
    </source>
</evidence>
<feature type="domain" description="Trimeric autotransporter adhesin YadA-like stalk" evidence="14">
    <location>
        <begin position="1104"/>
        <end position="1129"/>
    </location>
</feature>
<feature type="domain" description="Trimeric autotransporter adhesin YadA-like stalk" evidence="14">
    <location>
        <begin position="714"/>
        <end position="746"/>
    </location>
</feature>
<keyword evidence="11" id="KW-1133">Transmembrane helix</keyword>
<dbReference type="SUPFAM" id="SSF101967">
    <property type="entry name" value="Adhesin YadA, collagen-binding domain"/>
    <property type="match status" value="8"/>
</dbReference>
<evidence type="ECO:0000259" key="13">
    <source>
        <dbReference type="Pfam" id="PF05658"/>
    </source>
</evidence>
<dbReference type="Pfam" id="PF03895">
    <property type="entry name" value="YadA_anchor"/>
    <property type="match status" value="1"/>
</dbReference>
<evidence type="ECO:0000256" key="9">
    <source>
        <dbReference type="ARBA" id="ARBA00023136"/>
    </source>
</evidence>
<evidence type="ECO:0000313" key="17">
    <source>
        <dbReference type="Proteomes" id="UP000575469"/>
    </source>
</evidence>
<feature type="domain" description="Trimeric autotransporter adhesin YadA-like stalk" evidence="14">
    <location>
        <begin position="1304"/>
        <end position="1338"/>
    </location>
</feature>
<dbReference type="Pfam" id="PF13018">
    <property type="entry name" value="ESPR"/>
    <property type="match status" value="1"/>
</dbReference>
<dbReference type="Gene3D" id="2.150.10.10">
    <property type="entry name" value="Serralysin-like metalloprotease, C-terminal"/>
    <property type="match status" value="4"/>
</dbReference>
<evidence type="ECO:0000256" key="6">
    <source>
        <dbReference type="ARBA" id="ARBA00022692"/>
    </source>
</evidence>
<evidence type="ECO:0000256" key="4">
    <source>
        <dbReference type="ARBA" id="ARBA00022448"/>
    </source>
</evidence>
<dbReference type="InterPro" id="IPR008640">
    <property type="entry name" value="Adhesin_Head_dom"/>
</dbReference>
<feature type="domain" description="Trimeric autotransporter adhesin YadA-like stalk" evidence="14">
    <location>
        <begin position="809"/>
        <end position="844"/>
    </location>
</feature>
<keyword evidence="9 11" id="KW-0472">Membrane</keyword>
<feature type="domain" description="Trimeric autotransporter adhesin YadA-like head" evidence="13">
    <location>
        <begin position="466"/>
        <end position="492"/>
    </location>
</feature>